<dbReference type="AlphaFoldDB" id="A0A9X2KU65"/>
<evidence type="ECO:0000313" key="2">
    <source>
        <dbReference type="EMBL" id="MCP3735643.1"/>
    </source>
</evidence>
<dbReference type="Proteomes" id="UP001139486">
    <property type="component" value="Unassembled WGS sequence"/>
</dbReference>
<evidence type="ECO:0000313" key="3">
    <source>
        <dbReference type="Proteomes" id="UP001139486"/>
    </source>
</evidence>
<evidence type="ECO:0000256" key="1">
    <source>
        <dbReference type="SAM" id="MobiDB-lite"/>
    </source>
</evidence>
<feature type="region of interest" description="Disordered" evidence="1">
    <location>
        <begin position="120"/>
        <end position="139"/>
    </location>
</feature>
<dbReference type="RefSeq" id="WP_254289643.1">
    <property type="nucleotide sequence ID" value="NZ_JAMLDY010000014.1"/>
</dbReference>
<dbReference type="EMBL" id="JAMLDY010000014">
    <property type="protein sequence ID" value="MCP3735643.1"/>
    <property type="molecule type" value="Genomic_DNA"/>
</dbReference>
<comment type="caution">
    <text evidence="2">The sequence shown here is derived from an EMBL/GenBank/DDBJ whole genome shotgun (WGS) entry which is preliminary data.</text>
</comment>
<name>A0A9X2KU65_9SPHN</name>
<protein>
    <submittedName>
        <fullName evidence="2">Uncharacterized protein</fullName>
    </submittedName>
</protein>
<organism evidence="2 3">
    <name type="scientific">Sphingomonas liriopis</name>
    <dbReference type="NCBI Taxonomy" id="2949094"/>
    <lineage>
        <taxon>Bacteria</taxon>
        <taxon>Pseudomonadati</taxon>
        <taxon>Pseudomonadota</taxon>
        <taxon>Alphaproteobacteria</taxon>
        <taxon>Sphingomonadales</taxon>
        <taxon>Sphingomonadaceae</taxon>
        <taxon>Sphingomonas</taxon>
    </lineage>
</organism>
<sequence>MAEKSEDGMSVESVALPDWHNADTCIENMQIAYDDATEADPFDDGNPIPIDTVVDAGDLGVLIGLARYAVAHRLSSAPAAGDPRAWLTSYNARNYGGEEGQSGAGYTADDMLAALQPADHADHRNRTTSPAGEGSRTGVNDFAAPAGWKLVPVEPTEAMLGAAYLCGDGGSPRTVYGAMLAAAPSPAVQDAEGGVGLREALQAQEDAEDKRETCVNCEGEGQWEHCPSCSLTFGRAIDLRRAALSQGGQR</sequence>
<keyword evidence="3" id="KW-1185">Reference proteome</keyword>
<proteinExistence type="predicted"/>
<gene>
    <name evidence="2" type="ORF">M9979_12240</name>
</gene>
<reference evidence="2" key="1">
    <citation type="submission" date="2022-05" db="EMBL/GenBank/DDBJ databases">
        <title>Sphingomonas sp. strain RP10 Genome sequencing and assembly.</title>
        <authorList>
            <person name="Kim I."/>
        </authorList>
    </citation>
    <scope>NUCLEOTIDE SEQUENCE</scope>
    <source>
        <strain evidence="2">RP10</strain>
    </source>
</reference>
<accession>A0A9X2KU65</accession>